<organism evidence="2 3">
    <name type="scientific">Halomonas icarae</name>
    <dbReference type="NCBI Taxonomy" id="2691040"/>
    <lineage>
        <taxon>Bacteria</taxon>
        <taxon>Pseudomonadati</taxon>
        <taxon>Pseudomonadota</taxon>
        <taxon>Gammaproteobacteria</taxon>
        <taxon>Oceanospirillales</taxon>
        <taxon>Halomonadaceae</taxon>
        <taxon>Halomonas</taxon>
    </lineage>
</organism>
<comment type="caution">
    <text evidence="2">The sequence shown here is derived from an EMBL/GenBank/DDBJ whole genome shotgun (WGS) entry which is preliminary data.</text>
</comment>
<evidence type="ECO:0008006" key="4">
    <source>
        <dbReference type="Google" id="ProtNLM"/>
    </source>
</evidence>
<dbReference type="AlphaFoldDB" id="A0A7X4W087"/>
<dbReference type="EMBL" id="WUTS01000001">
    <property type="protein sequence ID" value="NAW13295.1"/>
    <property type="molecule type" value="Genomic_DNA"/>
</dbReference>
<keyword evidence="1" id="KW-0732">Signal</keyword>
<dbReference type="Gene3D" id="2.40.160.20">
    <property type="match status" value="1"/>
</dbReference>
<reference evidence="2 3" key="1">
    <citation type="submission" date="2019-12" db="EMBL/GenBank/DDBJ databases">
        <title>Draft genome sequencing of Halomonas icarensis D1-1.</title>
        <authorList>
            <person name="Pandiyan K."/>
            <person name="Kushwaha P."/>
            <person name="Gowdham M."/>
            <person name="Chakdar H."/>
            <person name="Singh A."/>
            <person name="Kumar M."/>
            <person name="Saxena A.K."/>
        </authorList>
    </citation>
    <scope>NUCLEOTIDE SEQUENCE [LARGE SCALE GENOMIC DNA]</scope>
    <source>
        <strain evidence="2 3">D1-1</strain>
    </source>
</reference>
<evidence type="ECO:0000313" key="2">
    <source>
        <dbReference type="EMBL" id="NAW13295.1"/>
    </source>
</evidence>
<feature type="chain" id="PRO_5030883089" description="Outer membrane protein beta-barrel domain-containing protein" evidence="1">
    <location>
        <begin position="19"/>
        <end position="197"/>
    </location>
</feature>
<name>A0A7X4W087_9GAMM</name>
<sequence length="197" mass="21080">MTALLAALAFGTSLGAVGAEGSSLAEEVVRQADQHSPAYASQPDNLMRLENGVVIDGHDIESPDGYTSGFRLIAGFSPFQLPKLDLGAEFRYHHSDEMPTRLDNQQLLVNTVSLGGSLVAGVRLGRLGLYAKSGLVGWEGDAVIPRGDSDETGTTRVRGFGARLQLPGFTSRLELEEYDSPDMAHLNLLTASIHIPF</sequence>
<protein>
    <recommendedName>
        <fullName evidence="4">Outer membrane protein beta-barrel domain-containing protein</fullName>
    </recommendedName>
</protein>
<evidence type="ECO:0000313" key="3">
    <source>
        <dbReference type="Proteomes" id="UP000448235"/>
    </source>
</evidence>
<evidence type="ECO:0000256" key="1">
    <source>
        <dbReference type="SAM" id="SignalP"/>
    </source>
</evidence>
<dbReference type="Proteomes" id="UP000448235">
    <property type="component" value="Unassembled WGS sequence"/>
</dbReference>
<proteinExistence type="predicted"/>
<keyword evidence="3" id="KW-1185">Reference proteome</keyword>
<feature type="signal peptide" evidence="1">
    <location>
        <begin position="1"/>
        <end position="18"/>
    </location>
</feature>
<gene>
    <name evidence="2" type="ORF">GRB80_10590</name>
</gene>
<accession>A0A7X4W087</accession>